<evidence type="ECO:0000256" key="1">
    <source>
        <dbReference type="ARBA" id="ARBA00001933"/>
    </source>
</evidence>
<dbReference type="InterPro" id="IPR050214">
    <property type="entry name" value="Cys_Synth/Cystath_Beta-Synth"/>
</dbReference>
<feature type="region of interest" description="Disordered" evidence="10">
    <location>
        <begin position="163"/>
        <end position="279"/>
    </location>
</feature>
<dbReference type="InterPro" id="IPR005856">
    <property type="entry name" value="Cys_synth"/>
</dbReference>
<dbReference type="FunFam" id="3.40.50.1100:FF:000006">
    <property type="entry name" value="Cysteine synthase"/>
    <property type="match status" value="1"/>
</dbReference>
<proteinExistence type="inferred from homology"/>
<evidence type="ECO:0000256" key="10">
    <source>
        <dbReference type="SAM" id="MobiDB-lite"/>
    </source>
</evidence>
<dbReference type="Proteomes" id="UP001328107">
    <property type="component" value="Unassembled WGS sequence"/>
</dbReference>
<evidence type="ECO:0000256" key="3">
    <source>
        <dbReference type="ARBA" id="ARBA00022605"/>
    </source>
</evidence>
<dbReference type="PROSITE" id="PS00901">
    <property type="entry name" value="CYS_SYNTHASE"/>
    <property type="match status" value="1"/>
</dbReference>
<feature type="non-terminal residue" evidence="12">
    <location>
        <position position="1"/>
    </location>
</feature>
<evidence type="ECO:0000313" key="12">
    <source>
        <dbReference type="EMBL" id="GMR36321.1"/>
    </source>
</evidence>
<dbReference type="SUPFAM" id="SSF53686">
    <property type="entry name" value="Tryptophan synthase beta subunit-like PLP-dependent enzymes"/>
    <property type="match status" value="1"/>
</dbReference>
<gene>
    <name evidence="12" type="ORF">PMAYCL1PPCAC_06516</name>
</gene>
<keyword evidence="13" id="KW-1185">Reference proteome</keyword>
<evidence type="ECO:0000256" key="8">
    <source>
        <dbReference type="PIRSR" id="PIRSR605856-51"/>
    </source>
</evidence>
<feature type="compositionally biased region" description="Low complexity" evidence="10">
    <location>
        <begin position="163"/>
        <end position="173"/>
    </location>
</feature>
<reference evidence="13" key="1">
    <citation type="submission" date="2022-10" db="EMBL/GenBank/DDBJ databases">
        <title>Genome assembly of Pristionchus species.</title>
        <authorList>
            <person name="Yoshida K."/>
            <person name="Sommer R.J."/>
        </authorList>
    </citation>
    <scope>NUCLEOTIDE SEQUENCE [LARGE SCALE GENOMIC DNA]</scope>
    <source>
        <strain evidence="13">RS5460</strain>
    </source>
</reference>
<evidence type="ECO:0000256" key="4">
    <source>
        <dbReference type="ARBA" id="ARBA00022679"/>
    </source>
</evidence>
<evidence type="ECO:0000256" key="6">
    <source>
        <dbReference type="ARBA" id="ARBA00023192"/>
    </source>
</evidence>
<feature type="binding site" evidence="7">
    <location>
        <position position="576"/>
    </location>
    <ligand>
        <name>pyridoxal 5'-phosphate</name>
        <dbReference type="ChEBI" id="CHEBI:597326"/>
    </ligand>
</feature>
<dbReference type="Gene3D" id="3.40.50.1100">
    <property type="match status" value="2"/>
</dbReference>
<dbReference type="InterPro" id="IPR036052">
    <property type="entry name" value="TrpB-like_PALP_sf"/>
</dbReference>
<evidence type="ECO:0000313" key="13">
    <source>
        <dbReference type="Proteomes" id="UP001328107"/>
    </source>
</evidence>
<dbReference type="GO" id="GO:0004124">
    <property type="term" value="F:cysteine synthase activity"/>
    <property type="evidence" value="ECO:0007669"/>
    <property type="project" value="UniProtKB-UniRule"/>
</dbReference>
<organism evidence="12 13">
    <name type="scientific">Pristionchus mayeri</name>
    <dbReference type="NCBI Taxonomy" id="1317129"/>
    <lineage>
        <taxon>Eukaryota</taxon>
        <taxon>Metazoa</taxon>
        <taxon>Ecdysozoa</taxon>
        <taxon>Nematoda</taxon>
        <taxon>Chromadorea</taxon>
        <taxon>Rhabditida</taxon>
        <taxon>Rhabditina</taxon>
        <taxon>Diplogasteromorpha</taxon>
        <taxon>Diplogasteroidea</taxon>
        <taxon>Neodiplogasteridae</taxon>
        <taxon>Pristionchus</taxon>
    </lineage>
</organism>
<feature type="compositionally biased region" description="Polar residues" evidence="10">
    <location>
        <begin position="103"/>
        <end position="112"/>
    </location>
</feature>
<comment type="cofactor">
    <cofactor evidence="1 7 9">
        <name>pyridoxal 5'-phosphate</name>
        <dbReference type="ChEBI" id="CHEBI:597326"/>
    </cofactor>
</comment>
<accession>A0AAN5CCI3</accession>
<keyword evidence="6 9" id="KW-0198">Cysteine biosynthesis</keyword>
<dbReference type="NCBIfam" id="TIGR01139">
    <property type="entry name" value="cysK"/>
    <property type="match status" value="1"/>
</dbReference>
<feature type="region of interest" description="Disordered" evidence="10">
    <location>
        <begin position="1"/>
        <end position="118"/>
    </location>
</feature>
<keyword evidence="5 7" id="KW-0663">Pyridoxal phosphate</keyword>
<dbReference type="PANTHER" id="PTHR10314">
    <property type="entry name" value="CYSTATHIONINE BETA-SYNTHASE"/>
    <property type="match status" value="1"/>
</dbReference>
<sequence length="641" mass="67348">SALLPKRPSSRSSSRPRSSHKTRDPDPFGQPLPSRGTIDILASKVRRTSVSSMGRNESSPVRVVSVGPVVNNGKPPHPPPIHFTPPRDAKGPATTNKDAKSASPVNAASLPQSKPVPVSYTNAPLSVSKSVPPVPVGTVLKTIPTVPIPSGELPSVAPITVPSASISAGASPSKDASSLGSGPKSVAIPVIGTAPKPAPTAPISTDPTLKQSRTPSKPVQEAPKKQSPSKTQNTSSIPPSKTRPPSLLSRSPSKPRKSSSSLSPPIDKDIPNLPADRPVKGVDPVFAVAEMMNEEIPIKEANEIRMSTRKEICANTGGAIGNTPLVMLNSIGKGLPGKIAVKLEYMNPAGSVKDRVGYAMIEDAEKRGLISPGKTVLIEPTSGNMGIALAFVARIKGYKLILTMPASMSVERRSLLKAYGAEVVLTDPATAVKGALQRAKELQAAIPNSHILNQFGNPANVQAHYATTGPEVWDQANGKVDIVCYGVGSGGTLSGVGKYLKEKKPSVEVYPVEPFESSVINGLPHSPHKIQGMGTGFIPDILDRSLFSEALRVHSNDAIAMAKRLATEEAILGGISSGANVCAAVQLATRPENEGKLIVTNINSFGERYLSTTLYSDIREAAEKLKMMSLDESLDIAQKYV</sequence>
<comment type="caution">
    <text evidence="12">The sequence shown here is derived from an EMBL/GenBank/DDBJ whole genome shotgun (WGS) entry which is preliminary data.</text>
</comment>
<dbReference type="CDD" id="cd01561">
    <property type="entry name" value="CBS_like"/>
    <property type="match status" value="1"/>
</dbReference>
<feature type="non-terminal residue" evidence="12">
    <location>
        <position position="641"/>
    </location>
</feature>
<dbReference type="NCBIfam" id="TIGR01136">
    <property type="entry name" value="cysKM"/>
    <property type="match status" value="1"/>
</dbReference>
<feature type="compositionally biased region" description="Polar residues" evidence="10">
    <location>
        <begin position="226"/>
        <end position="237"/>
    </location>
</feature>
<dbReference type="EC" id="2.5.1.47" evidence="9"/>
<feature type="compositionally biased region" description="Low complexity" evidence="10">
    <location>
        <begin position="238"/>
        <end position="265"/>
    </location>
</feature>
<feature type="modified residue" description="N6-(pyridoxal phosphate)lysine" evidence="8">
    <location>
        <position position="353"/>
    </location>
</feature>
<dbReference type="InterPro" id="IPR005859">
    <property type="entry name" value="CysK"/>
</dbReference>
<feature type="compositionally biased region" description="Polar residues" evidence="10">
    <location>
        <begin position="202"/>
        <end position="217"/>
    </location>
</feature>
<feature type="domain" description="Tryptophan synthase beta chain-like PALP" evidence="11">
    <location>
        <begin position="319"/>
        <end position="600"/>
    </location>
</feature>
<feature type="binding site" evidence="7">
    <location>
        <begin position="488"/>
        <end position="492"/>
    </location>
    <ligand>
        <name>pyridoxal 5'-phosphate</name>
        <dbReference type="ChEBI" id="CHEBI:597326"/>
    </ligand>
</feature>
<name>A0AAN5CCI3_9BILA</name>
<feature type="compositionally biased region" description="Polar residues" evidence="10">
    <location>
        <begin position="48"/>
        <end position="58"/>
    </location>
</feature>
<dbReference type="InterPro" id="IPR001216">
    <property type="entry name" value="P-phosphate_BS"/>
</dbReference>
<dbReference type="GO" id="GO:0006535">
    <property type="term" value="P:cysteine biosynthetic process from serine"/>
    <property type="evidence" value="ECO:0007669"/>
    <property type="project" value="UniProtKB-UniRule"/>
</dbReference>
<protein>
    <recommendedName>
        <fullName evidence="9">Cysteine synthase</fullName>
        <ecNumber evidence="9">2.5.1.47</ecNumber>
    </recommendedName>
</protein>
<evidence type="ECO:0000256" key="9">
    <source>
        <dbReference type="RuleBase" id="RU003985"/>
    </source>
</evidence>
<evidence type="ECO:0000256" key="7">
    <source>
        <dbReference type="PIRSR" id="PIRSR605856-50"/>
    </source>
</evidence>
<keyword evidence="4 9" id="KW-0808">Transferase</keyword>
<dbReference type="EMBL" id="BTRK01000002">
    <property type="protein sequence ID" value="GMR36321.1"/>
    <property type="molecule type" value="Genomic_DNA"/>
</dbReference>
<keyword evidence="3 9" id="KW-0028">Amino-acid biosynthesis</keyword>
<evidence type="ECO:0000256" key="5">
    <source>
        <dbReference type="ARBA" id="ARBA00022898"/>
    </source>
</evidence>
<feature type="compositionally biased region" description="Low complexity" evidence="10">
    <location>
        <begin position="59"/>
        <end position="74"/>
    </location>
</feature>
<dbReference type="FunFam" id="3.40.50.1100:FF:000130">
    <property type="entry name" value="Cysteine synthase"/>
    <property type="match status" value="1"/>
</dbReference>
<feature type="binding site" evidence="7">
    <location>
        <position position="384"/>
    </location>
    <ligand>
        <name>pyridoxal 5'-phosphate</name>
        <dbReference type="ChEBI" id="CHEBI:597326"/>
    </ligand>
</feature>
<dbReference type="Pfam" id="PF00291">
    <property type="entry name" value="PALP"/>
    <property type="match status" value="1"/>
</dbReference>
<comment type="similarity">
    <text evidence="2 9">Belongs to the cysteine synthase/cystathionine beta-synthase family.</text>
</comment>
<dbReference type="InterPro" id="IPR001926">
    <property type="entry name" value="TrpB-like_PALP"/>
</dbReference>
<evidence type="ECO:0000256" key="2">
    <source>
        <dbReference type="ARBA" id="ARBA00007103"/>
    </source>
</evidence>
<dbReference type="AlphaFoldDB" id="A0AAN5CCI3"/>
<evidence type="ECO:0000259" key="11">
    <source>
        <dbReference type="Pfam" id="PF00291"/>
    </source>
</evidence>
<comment type="catalytic activity">
    <reaction evidence="9">
        <text>O-acetyl-L-serine + hydrogen sulfide = L-cysteine + acetate</text>
        <dbReference type="Rhea" id="RHEA:14829"/>
        <dbReference type="ChEBI" id="CHEBI:29919"/>
        <dbReference type="ChEBI" id="CHEBI:30089"/>
        <dbReference type="ChEBI" id="CHEBI:35235"/>
        <dbReference type="ChEBI" id="CHEBI:58340"/>
        <dbReference type="EC" id="2.5.1.47"/>
    </reaction>
</comment>